<reference evidence="3" key="1">
    <citation type="journal article" date="2019" name="Int. J. Syst. Evol. Microbiol.">
        <title>The Global Catalogue of Microorganisms (GCM) 10K type strain sequencing project: providing services to taxonomists for standard genome sequencing and annotation.</title>
        <authorList>
            <consortium name="The Broad Institute Genomics Platform"/>
            <consortium name="The Broad Institute Genome Sequencing Center for Infectious Disease"/>
            <person name="Wu L."/>
            <person name="Ma J."/>
        </authorList>
    </citation>
    <scope>NUCLEOTIDE SEQUENCE [LARGE SCALE GENOMIC DNA]</scope>
    <source>
        <strain evidence="3">CGMCC 1.10363</strain>
    </source>
</reference>
<sequence>MSDYSPVGARAHVGSTGRGAIEAAVSAEAALFAADDDAATRPISIIAERKLGESGLAVFPFGLGTARLAAIDEVAAGRILHRFAVRGGGLYDVGDEDGSGRSQQVVGDWFAANRPGRVFTALTPSPERDGGAATGSTRIVRAVEAALRRLRLDHIDLLTLDFRDGQLTLDEQLGAVAELISAGKVRHLGANAASGDQLMAARVLSGDGLPRIVAARLAWDITGNSALLEDVRMVAAAQELALLPDATSASIALASPSLPQKVLAGWGHTARLGQIVNARVVRPERERATDAFAGRGREHRIGVALDRVSDELGLQPATTQLAWLLAKRGVVAPIVRITRPEQLDVLMDAAAVSLSRAQLRELDRAAVAAR</sequence>
<dbReference type="Proteomes" id="UP001595900">
    <property type="component" value="Unassembled WGS sequence"/>
</dbReference>
<keyword evidence="3" id="KW-1185">Reference proteome</keyword>
<dbReference type="Pfam" id="PF00248">
    <property type="entry name" value="Aldo_ket_red"/>
    <property type="match status" value="1"/>
</dbReference>
<gene>
    <name evidence="2" type="ORF">ACFOYW_06920</name>
</gene>
<dbReference type="EMBL" id="JBHSCN010000004">
    <property type="protein sequence ID" value="MFC4243100.1"/>
    <property type="molecule type" value="Genomic_DNA"/>
</dbReference>
<proteinExistence type="predicted"/>
<evidence type="ECO:0000313" key="2">
    <source>
        <dbReference type="EMBL" id="MFC4243100.1"/>
    </source>
</evidence>
<evidence type="ECO:0000313" key="3">
    <source>
        <dbReference type="Proteomes" id="UP001595900"/>
    </source>
</evidence>
<dbReference type="InterPro" id="IPR050523">
    <property type="entry name" value="AKR_Detox_Biosynth"/>
</dbReference>
<feature type="domain" description="NADP-dependent oxidoreductase" evidence="1">
    <location>
        <begin position="62"/>
        <end position="365"/>
    </location>
</feature>
<name>A0ABV8Q3X1_9MICO</name>
<dbReference type="PANTHER" id="PTHR43364:SF6">
    <property type="entry name" value="OXIDOREDUCTASE-RELATED"/>
    <property type="match status" value="1"/>
</dbReference>
<dbReference type="InterPro" id="IPR036812">
    <property type="entry name" value="NAD(P)_OxRdtase_dom_sf"/>
</dbReference>
<evidence type="ECO:0000259" key="1">
    <source>
        <dbReference type="Pfam" id="PF00248"/>
    </source>
</evidence>
<dbReference type="SUPFAM" id="SSF51430">
    <property type="entry name" value="NAD(P)-linked oxidoreductase"/>
    <property type="match status" value="1"/>
</dbReference>
<dbReference type="InterPro" id="IPR023210">
    <property type="entry name" value="NADP_OxRdtase_dom"/>
</dbReference>
<protein>
    <submittedName>
        <fullName evidence="2">Aldo/keto reductase</fullName>
    </submittedName>
</protein>
<dbReference type="RefSeq" id="WP_390228080.1">
    <property type="nucleotide sequence ID" value="NZ_JBHSCN010000004.1"/>
</dbReference>
<comment type="caution">
    <text evidence="2">The sequence shown here is derived from an EMBL/GenBank/DDBJ whole genome shotgun (WGS) entry which is preliminary data.</text>
</comment>
<dbReference type="Gene3D" id="3.20.20.100">
    <property type="entry name" value="NADP-dependent oxidoreductase domain"/>
    <property type="match status" value="1"/>
</dbReference>
<organism evidence="2 3">
    <name type="scientific">Gryllotalpicola reticulitermitis</name>
    <dbReference type="NCBI Taxonomy" id="1184153"/>
    <lineage>
        <taxon>Bacteria</taxon>
        <taxon>Bacillati</taxon>
        <taxon>Actinomycetota</taxon>
        <taxon>Actinomycetes</taxon>
        <taxon>Micrococcales</taxon>
        <taxon>Microbacteriaceae</taxon>
        <taxon>Gryllotalpicola</taxon>
    </lineage>
</organism>
<dbReference type="PANTHER" id="PTHR43364">
    <property type="entry name" value="NADH-SPECIFIC METHYLGLYOXAL REDUCTASE-RELATED"/>
    <property type="match status" value="1"/>
</dbReference>
<accession>A0ABV8Q3X1</accession>